<reference evidence="2" key="1">
    <citation type="journal article" date="2007" name="Mol. Microbiol.">
        <title>Analysis of a genomic island housing genes for DNA S-modification system in Streptomyces lividans 66 and its counterparts in other distantly related bacteria.</title>
        <authorList>
            <person name="He X."/>
            <person name="Ou H.Y."/>
            <person name="Yu Q."/>
            <person name="Zhou X."/>
            <person name="Wu J."/>
            <person name="Liang J."/>
            <person name="Zhang W."/>
            <person name="Rajakumar K."/>
            <person name="Deng Z."/>
        </authorList>
    </citation>
    <scope>NUCLEOTIDE SEQUENCE</scope>
    <source>
        <strain evidence="2">66</strain>
    </source>
</reference>
<feature type="region of interest" description="Disordered" evidence="1">
    <location>
        <begin position="1"/>
        <end position="108"/>
    </location>
</feature>
<sequence length="156" mass="16942">MPERRGAAFGGPRSDSESRLERSRASVAKERAAHRPVTSYRVGRTRRGQSSGEAGQEPRSTSAVVSPRYVVTSQPLRDAGSQRSRMRPRGSLEVSAASQVMSRGPSGRVEMHWRSALCTPCGMGRAATVCSARWGAGRESDEMGSLRDGREAIRPR</sequence>
<dbReference type="EMBL" id="EF210454">
    <property type="protein sequence ID" value="ABP49115.1"/>
    <property type="molecule type" value="Genomic_DNA"/>
</dbReference>
<accession>A7TUT6</accession>
<protein>
    <submittedName>
        <fullName evidence="2">Uncharacterized protein</fullName>
    </submittedName>
</protein>
<evidence type="ECO:0000256" key="1">
    <source>
        <dbReference type="SAM" id="MobiDB-lite"/>
    </source>
</evidence>
<feature type="compositionally biased region" description="Polar residues" evidence="1">
    <location>
        <begin position="48"/>
        <end position="64"/>
    </location>
</feature>
<organism evidence="2">
    <name type="scientific">Streptomyces lividans</name>
    <dbReference type="NCBI Taxonomy" id="1916"/>
    <lineage>
        <taxon>Bacteria</taxon>
        <taxon>Bacillati</taxon>
        <taxon>Actinomycetota</taxon>
        <taxon>Actinomycetes</taxon>
        <taxon>Kitasatosporales</taxon>
        <taxon>Streptomycetaceae</taxon>
        <taxon>Streptomyces</taxon>
    </lineage>
</organism>
<evidence type="ECO:0000313" key="2">
    <source>
        <dbReference type="EMBL" id="ABP49115.1"/>
    </source>
</evidence>
<feature type="region of interest" description="Disordered" evidence="1">
    <location>
        <begin position="136"/>
        <end position="156"/>
    </location>
</feature>
<name>A7TUT6_STRLI</name>
<proteinExistence type="predicted"/>
<gene>
    <name evidence="2" type="ORF">SLG39</name>
</gene>
<dbReference type="AlphaFoldDB" id="A7TUT6"/>
<feature type="compositionally biased region" description="Basic and acidic residues" evidence="1">
    <location>
        <begin position="14"/>
        <end position="33"/>
    </location>
</feature>